<comment type="caution">
    <text evidence="3">The sequence shown here is derived from an EMBL/GenBank/DDBJ whole genome shotgun (WGS) entry which is preliminary data.</text>
</comment>
<keyword evidence="1" id="KW-1133">Transmembrane helix</keyword>
<feature type="transmembrane region" description="Helical" evidence="1">
    <location>
        <begin position="26"/>
        <end position="44"/>
    </location>
</feature>
<feature type="transmembrane region" description="Helical" evidence="1">
    <location>
        <begin position="167"/>
        <end position="185"/>
    </location>
</feature>
<keyword evidence="1" id="KW-0812">Transmembrane</keyword>
<dbReference type="Pfam" id="PF14360">
    <property type="entry name" value="PAP2_C"/>
    <property type="match status" value="1"/>
</dbReference>
<keyword evidence="1" id="KW-0472">Membrane</keyword>
<evidence type="ECO:0000313" key="3">
    <source>
        <dbReference type="EMBL" id="GAA4327708.1"/>
    </source>
</evidence>
<evidence type="ECO:0000259" key="2">
    <source>
        <dbReference type="Pfam" id="PF14360"/>
    </source>
</evidence>
<name>A0ABP8GNW7_9BACT</name>
<evidence type="ECO:0000256" key="1">
    <source>
        <dbReference type="SAM" id="Phobius"/>
    </source>
</evidence>
<feature type="transmembrane region" description="Helical" evidence="1">
    <location>
        <begin position="93"/>
        <end position="114"/>
    </location>
</feature>
<protein>
    <recommendedName>
        <fullName evidence="2">Sphingomyelin synthase-like domain-containing protein</fullName>
    </recommendedName>
</protein>
<dbReference type="RefSeq" id="WP_345255092.1">
    <property type="nucleotide sequence ID" value="NZ_BAABGY010000007.1"/>
</dbReference>
<evidence type="ECO:0000313" key="4">
    <source>
        <dbReference type="Proteomes" id="UP001501725"/>
    </source>
</evidence>
<feature type="domain" description="Sphingomyelin synthase-like" evidence="2">
    <location>
        <begin position="143"/>
        <end position="204"/>
    </location>
</feature>
<keyword evidence="4" id="KW-1185">Reference proteome</keyword>
<organism evidence="3 4">
    <name type="scientific">Flaviaesturariibacter amylovorans</name>
    <dbReference type="NCBI Taxonomy" id="1084520"/>
    <lineage>
        <taxon>Bacteria</taxon>
        <taxon>Pseudomonadati</taxon>
        <taxon>Bacteroidota</taxon>
        <taxon>Chitinophagia</taxon>
        <taxon>Chitinophagales</taxon>
        <taxon>Chitinophagaceae</taxon>
        <taxon>Flaviaestuariibacter</taxon>
    </lineage>
</organism>
<dbReference type="EMBL" id="BAABGY010000007">
    <property type="protein sequence ID" value="GAA4327708.1"/>
    <property type="molecule type" value="Genomic_DNA"/>
</dbReference>
<dbReference type="Proteomes" id="UP001501725">
    <property type="component" value="Unassembled WGS sequence"/>
</dbReference>
<feature type="transmembrane region" description="Helical" evidence="1">
    <location>
        <begin position="64"/>
        <end position="84"/>
    </location>
</feature>
<accession>A0ABP8GNW7</accession>
<dbReference type="InterPro" id="IPR025749">
    <property type="entry name" value="Sphingomyelin_synth-like_dom"/>
</dbReference>
<gene>
    <name evidence="3" type="ORF">GCM10023184_17060</name>
</gene>
<proteinExistence type="predicted"/>
<reference evidence="4" key="1">
    <citation type="journal article" date="2019" name="Int. J. Syst. Evol. Microbiol.">
        <title>The Global Catalogue of Microorganisms (GCM) 10K type strain sequencing project: providing services to taxonomists for standard genome sequencing and annotation.</title>
        <authorList>
            <consortium name="The Broad Institute Genomics Platform"/>
            <consortium name="The Broad Institute Genome Sequencing Center for Infectious Disease"/>
            <person name="Wu L."/>
            <person name="Ma J."/>
        </authorList>
    </citation>
    <scope>NUCLEOTIDE SEQUENCE [LARGE SCALE GENOMIC DNA]</scope>
    <source>
        <strain evidence="4">JCM 17919</strain>
    </source>
</reference>
<feature type="transmembrane region" description="Helical" evidence="1">
    <location>
        <begin position="144"/>
        <end position="160"/>
    </location>
</feature>
<sequence>MKQHELTQADRSWREAWEDRPFRKRLIVAVVLMLGVLAALPPFFQVIEARGGRHIQDPLLKYLGPADVSVPIFACIWGVVLLGIRRAVKSPRFVYLFLGSYVPLTLLRMATIYMTSLEPPEGLIPLVDPIANRFYGEEFVTRDLFFSGHTATVFLFAYCLPEKWERWLAAAAGTAVGVLVLVQHVHYSIDVLAAPFLTYLCYFAAKKVLFD</sequence>